<gene>
    <name evidence="1" type="ORF">D2917_11060</name>
</gene>
<evidence type="ECO:0000313" key="1">
    <source>
        <dbReference type="EMBL" id="QEZ44720.1"/>
    </source>
</evidence>
<dbReference type="AlphaFoldDB" id="A0A5P3VEN9"/>
<dbReference type="RefSeq" id="WP_151070627.1">
    <property type="nucleotide sequence ID" value="NZ_CP032518.1"/>
</dbReference>
<dbReference type="EMBL" id="CP032518">
    <property type="protein sequence ID" value="QEZ44720.1"/>
    <property type="molecule type" value="Genomic_DNA"/>
</dbReference>
<name>A0A5P3VEN9_9BURK</name>
<reference evidence="1 2" key="1">
    <citation type="submission" date="2018-09" db="EMBL/GenBank/DDBJ databases">
        <title>Complete genome sequence of Cupriavidus oxalaticus T2, a bacterium capable of phenol tolerance and degradation.</title>
        <authorList>
            <person name="Yan J."/>
        </authorList>
    </citation>
    <scope>NUCLEOTIDE SEQUENCE [LARGE SCALE GENOMIC DNA]</scope>
    <source>
        <strain evidence="1 2">T2</strain>
    </source>
</reference>
<accession>A0A5P3VEN9</accession>
<protein>
    <submittedName>
        <fullName evidence="1">Uncharacterized protein</fullName>
    </submittedName>
</protein>
<organism evidence="1 2">
    <name type="scientific">Cupriavidus oxalaticus</name>
    <dbReference type="NCBI Taxonomy" id="96344"/>
    <lineage>
        <taxon>Bacteria</taxon>
        <taxon>Pseudomonadati</taxon>
        <taxon>Pseudomonadota</taxon>
        <taxon>Betaproteobacteria</taxon>
        <taxon>Burkholderiales</taxon>
        <taxon>Burkholderiaceae</taxon>
        <taxon>Cupriavidus</taxon>
    </lineage>
</organism>
<evidence type="ECO:0000313" key="2">
    <source>
        <dbReference type="Proteomes" id="UP000325743"/>
    </source>
</evidence>
<sequence>MTNNSEAARAPRWPDSPGELLVHIERADMAGDWIVSTDPADARDLCCPLRRTFRLKTLGDAECGIVHEYGHPFIVVGDFSCLLADLWRPMPLSDVIAAKHWATPCMLAFVHQLEVLFPREHFAPTTKV</sequence>
<dbReference type="Proteomes" id="UP000325743">
    <property type="component" value="Chromosome 1"/>
</dbReference>
<proteinExistence type="predicted"/>